<sequence length="183" mass="21029">MATTRNCLLIFTFYTLTLFLRYVLIYISLALSQEWRLRWSSRDWPPGPIWITEFDVATVRMPWTVKRVGPLLRELHSHPYVDGLIMWSNVRPNVSGPGFGCFMMCYTDEHYKNQPVGDVIDGFTRDFIRVPDYNGETDDAGVFEASLFHGEYEATVTLPDGGQPPPPQVFSLMPVREGTVVRF</sequence>
<dbReference type="EMBL" id="PNBA02000021">
    <property type="protein sequence ID" value="KAG6386632.1"/>
    <property type="molecule type" value="Genomic_DNA"/>
</dbReference>
<dbReference type="Proteomes" id="UP000298416">
    <property type="component" value="Unassembled WGS sequence"/>
</dbReference>
<dbReference type="PANTHER" id="PTHR31490">
    <property type="entry name" value="GLYCOSYL HYDROLASE"/>
    <property type="match status" value="1"/>
</dbReference>
<name>A0A8X8W1Z8_SALSN</name>
<proteinExistence type="predicted"/>
<dbReference type="SUPFAM" id="SSF51445">
    <property type="entry name" value="(Trans)glycosidases"/>
    <property type="match status" value="1"/>
</dbReference>
<dbReference type="InterPro" id="IPR044846">
    <property type="entry name" value="GH10"/>
</dbReference>
<reference evidence="1" key="1">
    <citation type="submission" date="2018-01" db="EMBL/GenBank/DDBJ databases">
        <authorList>
            <person name="Mao J.F."/>
        </authorList>
    </citation>
    <scope>NUCLEOTIDE SEQUENCE</scope>
    <source>
        <strain evidence="1">Huo1</strain>
        <tissue evidence="1">Leaf</tissue>
    </source>
</reference>
<dbReference type="PANTHER" id="PTHR31490:SF2">
    <property type="entry name" value="GLYCOSYL HYDROLASE FAMILY 10 PROTEIN"/>
    <property type="match status" value="1"/>
</dbReference>
<dbReference type="InterPro" id="IPR017853">
    <property type="entry name" value="GH"/>
</dbReference>
<evidence type="ECO:0000313" key="1">
    <source>
        <dbReference type="EMBL" id="KAG6386632.1"/>
    </source>
</evidence>
<evidence type="ECO:0000313" key="2">
    <source>
        <dbReference type="Proteomes" id="UP000298416"/>
    </source>
</evidence>
<dbReference type="GO" id="GO:0004553">
    <property type="term" value="F:hydrolase activity, hydrolyzing O-glycosyl compounds"/>
    <property type="evidence" value="ECO:0007669"/>
    <property type="project" value="InterPro"/>
</dbReference>
<comment type="caution">
    <text evidence="1">The sequence shown here is derived from an EMBL/GenBank/DDBJ whole genome shotgun (WGS) entry which is preliminary data.</text>
</comment>
<dbReference type="GO" id="GO:0005975">
    <property type="term" value="P:carbohydrate metabolic process"/>
    <property type="evidence" value="ECO:0007669"/>
    <property type="project" value="InterPro"/>
</dbReference>
<accession>A0A8X8W1Z8</accession>
<reference evidence="1" key="2">
    <citation type="submission" date="2020-08" db="EMBL/GenBank/DDBJ databases">
        <title>Plant Genome Project.</title>
        <authorList>
            <person name="Zhang R.-G."/>
        </authorList>
    </citation>
    <scope>NUCLEOTIDE SEQUENCE</scope>
    <source>
        <strain evidence="1">Huo1</strain>
        <tissue evidence="1">Leaf</tissue>
    </source>
</reference>
<gene>
    <name evidence="1" type="ORF">SASPL_151800</name>
</gene>
<protein>
    <submittedName>
        <fullName evidence="1">Uncharacterized protein</fullName>
    </submittedName>
</protein>
<organism evidence="1">
    <name type="scientific">Salvia splendens</name>
    <name type="common">Scarlet sage</name>
    <dbReference type="NCBI Taxonomy" id="180675"/>
    <lineage>
        <taxon>Eukaryota</taxon>
        <taxon>Viridiplantae</taxon>
        <taxon>Streptophyta</taxon>
        <taxon>Embryophyta</taxon>
        <taxon>Tracheophyta</taxon>
        <taxon>Spermatophyta</taxon>
        <taxon>Magnoliopsida</taxon>
        <taxon>eudicotyledons</taxon>
        <taxon>Gunneridae</taxon>
        <taxon>Pentapetalae</taxon>
        <taxon>asterids</taxon>
        <taxon>lamiids</taxon>
        <taxon>Lamiales</taxon>
        <taxon>Lamiaceae</taxon>
        <taxon>Nepetoideae</taxon>
        <taxon>Mentheae</taxon>
        <taxon>Salviinae</taxon>
        <taxon>Salvia</taxon>
        <taxon>Salvia subgen. Calosphace</taxon>
        <taxon>core Calosphace</taxon>
    </lineage>
</organism>
<dbReference type="AlphaFoldDB" id="A0A8X8W1Z8"/>
<keyword evidence="2" id="KW-1185">Reference proteome</keyword>